<keyword evidence="1" id="KW-0378">Hydrolase</keyword>
<gene>
    <name evidence="1" type="ORF">MVEN_01303100</name>
</gene>
<dbReference type="OrthoDB" id="443318at2759"/>
<protein>
    <submittedName>
        <fullName evidence="1">Carboxypeptidase</fullName>
    </submittedName>
</protein>
<evidence type="ECO:0000313" key="2">
    <source>
        <dbReference type="Proteomes" id="UP000620124"/>
    </source>
</evidence>
<reference evidence="1" key="1">
    <citation type="submission" date="2020-05" db="EMBL/GenBank/DDBJ databases">
        <title>Mycena genomes resolve the evolution of fungal bioluminescence.</title>
        <authorList>
            <person name="Tsai I.J."/>
        </authorList>
    </citation>
    <scope>NUCLEOTIDE SEQUENCE</scope>
    <source>
        <strain evidence="1">CCC161011</strain>
    </source>
</reference>
<comment type="caution">
    <text evidence="1">The sequence shown here is derived from an EMBL/GenBank/DDBJ whole genome shotgun (WGS) entry which is preliminary data.</text>
</comment>
<dbReference type="EMBL" id="JACAZI010000010">
    <property type="protein sequence ID" value="KAF7350014.1"/>
    <property type="molecule type" value="Genomic_DNA"/>
</dbReference>
<proteinExistence type="predicted"/>
<keyword evidence="1" id="KW-0645">Protease</keyword>
<evidence type="ECO:0000313" key="1">
    <source>
        <dbReference type="EMBL" id="KAF7350014.1"/>
    </source>
</evidence>
<keyword evidence="2" id="KW-1185">Reference proteome</keyword>
<dbReference type="GO" id="GO:0004180">
    <property type="term" value="F:carboxypeptidase activity"/>
    <property type="evidence" value="ECO:0007669"/>
    <property type="project" value="UniProtKB-KW"/>
</dbReference>
<dbReference type="Proteomes" id="UP000620124">
    <property type="component" value="Unassembled WGS sequence"/>
</dbReference>
<name>A0A8H6Y130_9AGAR</name>
<sequence length="123" mass="14065">MLVEPSTTLVSPAPVKSSRYKSVVMVLRAEQAIKAVPNKQELKCREEHHKTWKRDLVRPTNGTLDPTCGCFLFSEMWDYALNFMFSWSLGAVDLYDIPYALNPEVLGCWGRTLILVQALRKFT</sequence>
<keyword evidence="1" id="KW-0121">Carboxypeptidase</keyword>
<dbReference type="AlphaFoldDB" id="A0A8H6Y130"/>
<organism evidence="1 2">
    <name type="scientific">Mycena venus</name>
    <dbReference type="NCBI Taxonomy" id="2733690"/>
    <lineage>
        <taxon>Eukaryota</taxon>
        <taxon>Fungi</taxon>
        <taxon>Dikarya</taxon>
        <taxon>Basidiomycota</taxon>
        <taxon>Agaricomycotina</taxon>
        <taxon>Agaricomycetes</taxon>
        <taxon>Agaricomycetidae</taxon>
        <taxon>Agaricales</taxon>
        <taxon>Marasmiineae</taxon>
        <taxon>Mycenaceae</taxon>
        <taxon>Mycena</taxon>
    </lineage>
</organism>
<accession>A0A8H6Y130</accession>